<dbReference type="InterPro" id="IPR000711">
    <property type="entry name" value="ATPase_OSCP/dsu"/>
</dbReference>
<keyword evidence="6 8" id="KW-0139">CF(1)</keyword>
<gene>
    <name evidence="9" type="primary">atpH_2</name>
    <name evidence="8" type="synonym">atpH</name>
    <name evidence="9" type="ORF">LEUCIP111803_01970</name>
</gene>
<name>A0A916K294_9MICO</name>
<dbReference type="AlphaFoldDB" id="A0A916K294"/>
<proteinExistence type="inferred from homology"/>
<dbReference type="PANTHER" id="PTHR11910">
    <property type="entry name" value="ATP SYNTHASE DELTA CHAIN"/>
    <property type="match status" value="1"/>
</dbReference>
<evidence type="ECO:0000256" key="1">
    <source>
        <dbReference type="ARBA" id="ARBA00004370"/>
    </source>
</evidence>
<accession>A0A916K294</accession>
<keyword evidence="8" id="KW-1003">Cell membrane</keyword>
<evidence type="ECO:0000256" key="8">
    <source>
        <dbReference type="HAMAP-Rule" id="MF_01416"/>
    </source>
</evidence>
<evidence type="ECO:0000256" key="4">
    <source>
        <dbReference type="ARBA" id="ARBA00023065"/>
    </source>
</evidence>
<dbReference type="GO" id="GO:0045259">
    <property type="term" value="C:proton-transporting ATP synthase complex"/>
    <property type="evidence" value="ECO:0007669"/>
    <property type="project" value="UniProtKB-KW"/>
</dbReference>
<evidence type="ECO:0000313" key="10">
    <source>
        <dbReference type="Proteomes" id="UP000693892"/>
    </source>
</evidence>
<reference evidence="9" key="1">
    <citation type="submission" date="2021-06" db="EMBL/GenBank/DDBJ databases">
        <authorList>
            <person name="Criscuolo A."/>
        </authorList>
    </citation>
    <scope>NUCLEOTIDE SEQUENCE</scope>
    <source>
        <strain evidence="9">CIP111803</strain>
    </source>
</reference>
<dbReference type="GO" id="GO:0005886">
    <property type="term" value="C:plasma membrane"/>
    <property type="evidence" value="ECO:0007669"/>
    <property type="project" value="UniProtKB-SubCell"/>
</dbReference>
<dbReference type="NCBIfam" id="NF009967">
    <property type="entry name" value="PRK13430.1"/>
    <property type="match status" value="1"/>
</dbReference>
<sequence>MGSASREALAAAKAALSGRLGKSAGAELLSASAQIAGSPALLGALGDASSAAAAKRGLVERLFGGISAGARAVLVAAVEQNWSNADELVGGVEELGLRAEAIANDGLADELLAAAATIDSSHELELSLGSKLGDPASKVALVERIFTGKLSASAVGVIAHLVANPRGRRVGAALRESARVAADQGGSELATVSVAAPLSAAQQEKLAGLLEQSAGRPVRVTTVVDPALVGGVRIQIGDDVIDGSVRSRIEDLRLQLAG</sequence>
<dbReference type="NCBIfam" id="TIGR01145">
    <property type="entry name" value="ATP_synt_delta"/>
    <property type="match status" value="1"/>
</dbReference>
<comment type="similarity">
    <text evidence="8">Belongs to the ATPase delta chain family.</text>
</comment>
<evidence type="ECO:0000256" key="2">
    <source>
        <dbReference type="ARBA" id="ARBA00022448"/>
    </source>
</evidence>
<keyword evidence="5 8" id="KW-0472">Membrane</keyword>
<protein>
    <recommendedName>
        <fullName evidence="8">ATP synthase subunit delta</fullName>
    </recommendedName>
    <alternativeName>
        <fullName evidence="8">ATP synthase F(1) sector subunit delta</fullName>
    </alternativeName>
    <alternativeName>
        <fullName evidence="8">F-type ATPase subunit delta</fullName>
        <shortName evidence="8">F-ATPase subunit delta</shortName>
    </alternativeName>
</protein>
<dbReference type="PROSITE" id="PS00389">
    <property type="entry name" value="ATPASE_DELTA"/>
    <property type="match status" value="1"/>
</dbReference>
<keyword evidence="3 8" id="KW-0375">Hydrogen ion transport</keyword>
<keyword evidence="2 8" id="KW-0813">Transport</keyword>
<dbReference type="EMBL" id="CAJVAP010000023">
    <property type="protein sequence ID" value="CAG7616246.1"/>
    <property type="molecule type" value="Genomic_DNA"/>
</dbReference>
<keyword evidence="7 8" id="KW-0066">ATP synthesis</keyword>
<evidence type="ECO:0000256" key="7">
    <source>
        <dbReference type="ARBA" id="ARBA00023310"/>
    </source>
</evidence>
<comment type="function">
    <text evidence="8">F(1)F(0) ATP synthase produces ATP from ADP in the presence of a proton or sodium gradient. F-type ATPases consist of two structural domains, F(1) containing the extramembraneous catalytic core and F(0) containing the membrane proton channel, linked together by a central stalk and a peripheral stalk. During catalysis, ATP synthesis in the catalytic domain of F(1) is coupled via a rotary mechanism of the central stalk subunits to proton translocation.</text>
</comment>
<evidence type="ECO:0000313" key="9">
    <source>
        <dbReference type="EMBL" id="CAG7616246.1"/>
    </source>
</evidence>
<comment type="function">
    <text evidence="8">This protein is part of the stalk that links CF(0) to CF(1). It either transmits conformational changes from CF(0) to CF(1) or is implicated in proton conduction.</text>
</comment>
<dbReference type="Pfam" id="PF00213">
    <property type="entry name" value="OSCP"/>
    <property type="match status" value="1"/>
</dbReference>
<keyword evidence="4 8" id="KW-0406">Ion transport</keyword>
<dbReference type="HAMAP" id="MF_01416">
    <property type="entry name" value="ATP_synth_delta_bact"/>
    <property type="match status" value="1"/>
</dbReference>
<keyword evidence="10" id="KW-1185">Reference proteome</keyword>
<dbReference type="InterPro" id="IPR020781">
    <property type="entry name" value="ATPase_OSCP/d_CS"/>
</dbReference>
<evidence type="ECO:0000256" key="5">
    <source>
        <dbReference type="ARBA" id="ARBA00023136"/>
    </source>
</evidence>
<comment type="caution">
    <text evidence="9">The sequence shown here is derived from an EMBL/GenBank/DDBJ whole genome shotgun (WGS) entry which is preliminary data.</text>
</comment>
<dbReference type="RefSeq" id="WP_218115905.1">
    <property type="nucleotide sequence ID" value="NZ_CAJVAP010000023.1"/>
</dbReference>
<comment type="subcellular location">
    <subcellularLocation>
        <location evidence="8">Cell membrane</location>
        <topology evidence="8">Peripheral membrane protein</topology>
    </subcellularLocation>
    <subcellularLocation>
        <location evidence="1">Membrane</location>
    </subcellularLocation>
</comment>
<evidence type="ECO:0000256" key="6">
    <source>
        <dbReference type="ARBA" id="ARBA00023196"/>
    </source>
</evidence>
<evidence type="ECO:0000256" key="3">
    <source>
        <dbReference type="ARBA" id="ARBA00022781"/>
    </source>
</evidence>
<organism evidence="9 10">
    <name type="scientific">Leucobacter soli</name>
    <dbReference type="NCBI Taxonomy" id="2812850"/>
    <lineage>
        <taxon>Bacteria</taxon>
        <taxon>Bacillati</taxon>
        <taxon>Actinomycetota</taxon>
        <taxon>Actinomycetes</taxon>
        <taxon>Micrococcales</taxon>
        <taxon>Microbacteriaceae</taxon>
        <taxon>Leucobacter</taxon>
    </lineage>
</organism>
<dbReference type="GO" id="GO:0046933">
    <property type="term" value="F:proton-transporting ATP synthase activity, rotational mechanism"/>
    <property type="evidence" value="ECO:0007669"/>
    <property type="project" value="UniProtKB-UniRule"/>
</dbReference>
<dbReference type="Proteomes" id="UP000693892">
    <property type="component" value="Unassembled WGS sequence"/>
</dbReference>